<organism evidence="2 3">
    <name type="scientific">Geotalea uraniireducens</name>
    <dbReference type="NCBI Taxonomy" id="351604"/>
    <lineage>
        <taxon>Bacteria</taxon>
        <taxon>Pseudomonadati</taxon>
        <taxon>Thermodesulfobacteriota</taxon>
        <taxon>Desulfuromonadia</taxon>
        <taxon>Geobacterales</taxon>
        <taxon>Geobacteraceae</taxon>
        <taxon>Geotalea</taxon>
    </lineage>
</organism>
<reference evidence="2 3" key="1">
    <citation type="submission" date="2022-12" db="EMBL/GenBank/DDBJ databases">
        <title>Polyphasic characterization of Geotalea uranireducens NIT-SL11 newly isolated from a complex of sewage sludge and microbially reduced graphene oxide.</title>
        <authorList>
            <person name="Xie L."/>
            <person name="Yoshida N."/>
            <person name="Meng L."/>
        </authorList>
    </citation>
    <scope>NUCLEOTIDE SEQUENCE [LARGE SCALE GENOMIC DNA]</scope>
    <source>
        <strain evidence="2 3">NIT-SL11</strain>
    </source>
</reference>
<feature type="transmembrane region" description="Helical" evidence="1">
    <location>
        <begin position="59"/>
        <end position="76"/>
    </location>
</feature>
<keyword evidence="1" id="KW-1133">Transmembrane helix</keyword>
<gene>
    <name evidence="2" type="ORF">GURASL_34230</name>
</gene>
<dbReference type="EMBL" id="AP027151">
    <property type="protein sequence ID" value="BDV44500.1"/>
    <property type="molecule type" value="Genomic_DNA"/>
</dbReference>
<evidence type="ECO:0000313" key="2">
    <source>
        <dbReference type="EMBL" id="BDV44500.1"/>
    </source>
</evidence>
<evidence type="ECO:0000313" key="3">
    <source>
        <dbReference type="Proteomes" id="UP001317705"/>
    </source>
</evidence>
<proteinExistence type="predicted"/>
<dbReference type="RefSeq" id="WP_282000599.1">
    <property type="nucleotide sequence ID" value="NZ_AP027151.1"/>
</dbReference>
<accession>A0ABN6VVV2</accession>
<protein>
    <submittedName>
        <fullName evidence="2">Uncharacterized protein</fullName>
    </submittedName>
</protein>
<evidence type="ECO:0000256" key="1">
    <source>
        <dbReference type="SAM" id="Phobius"/>
    </source>
</evidence>
<feature type="transmembrane region" description="Helical" evidence="1">
    <location>
        <begin position="82"/>
        <end position="100"/>
    </location>
</feature>
<keyword evidence="1" id="KW-0472">Membrane</keyword>
<feature type="transmembrane region" description="Helical" evidence="1">
    <location>
        <begin position="6"/>
        <end position="27"/>
    </location>
</feature>
<sequence>MENYLLLVFVLNILLILGDASLGYHVVPALLGKHAAAVEDEEPDAAAATALAAQRTRPLLAGVVALYMFFTCLGYFRHSAVAMLVVTGVVVLDIAVQLVLRRGLAKQDHPDR</sequence>
<keyword evidence="3" id="KW-1185">Reference proteome</keyword>
<keyword evidence="1" id="KW-0812">Transmembrane</keyword>
<dbReference type="Proteomes" id="UP001317705">
    <property type="component" value="Chromosome"/>
</dbReference>
<name>A0ABN6VVV2_9BACT</name>